<dbReference type="GO" id="GO:0003676">
    <property type="term" value="F:nucleic acid binding"/>
    <property type="evidence" value="ECO:0007669"/>
    <property type="project" value="InterPro"/>
</dbReference>
<evidence type="ECO:0000313" key="2">
    <source>
        <dbReference type="Proteomes" id="UP001188597"/>
    </source>
</evidence>
<dbReference type="Proteomes" id="UP001188597">
    <property type="component" value="Unassembled WGS sequence"/>
</dbReference>
<accession>A0AA88WZ80</accession>
<dbReference type="InterPro" id="IPR036397">
    <property type="entry name" value="RNaseH_sf"/>
</dbReference>
<organism evidence="1 2">
    <name type="scientific">Escallonia herrerae</name>
    <dbReference type="NCBI Taxonomy" id="1293975"/>
    <lineage>
        <taxon>Eukaryota</taxon>
        <taxon>Viridiplantae</taxon>
        <taxon>Streptophyta</taxon>
        <taxon>Embryophyta</taxon>
        <taxon>Tracheophyta</taxon>
        <taxon>Spermatophyta</taxon>
        <taxon>Magnoliopsida</taxon>
        <taxon>eudicotyledons</taxon>
        <taxon>Gunneridae</taxon>
        <taxon>Pentapetalae</taxon>
        <taxon>asterids</taxon>
        <taxon>campanulids</taxon>
        <taxon>Escalloniales</taxon>
        <taxon>Escalloniaceae</taxon>
        <taxon>Escallonia</taxon>
    </lineage>
</organism>
<dbReference type="GO" id="GO:0004535">
    <property type="term" value="F:poly(A)-specific ribonuclease activity"/>
    <property type="evidence" value="ECO:0007669"/>
    <property type="project" value="InterPro"/>
</dbReference>
<evidence type="ECO:0000313" key="1">
    <source>
        <dbReference type="EMBL" id="KAK3033938.1"/>
    </source>
</evidence>
<dbReference type="AlphaFoldDB" id="A0AA88WZ80"/>
<reference evidence="1" key="1">
    <citation type="submission" date="2022-12" db="EMBL/GenBank/DDBJ databases">
        <title>Draft genome assemblies for two species of Escallonia (Escalloniales).</title>
        <authorList>
            <person name="Chanderbali A."/>
            <person name="Dervinis C."/>
            <person name="Anghel I."/>
            <person name="Soltis D."/>
            <person name="Soltis P."/>
            <person name="Zapata F."/>
        </authorList>
    </citation>
    <scope>NUCLEOTIDE SEQUENCE</scope>
    <source>
        <strain evidence="1">UCBG64.0493</strain>
        <tissue evidence="1">Leaf</tissue>
    </source>
</reference>
<dbReference type="InterPro" id="IPR012337">
    <property type="entry name" value="RNaseH-like_sf"/>
</dbReference>
<protein>
    <submittedName>
        <fullName evidence="1">Uncharacterized protein</fullName>
    </submittedName>
</protein>
<dbReference type="SUPFAM" id="SSF53098">
    <property type="entry name" value="Ribonuclease H-like"/>
    <property type="match status" value="1"/>
</dbReference>
<sequence>MHHNHRYYRPSLNLIQLGMTLTDTTDNLPDLGTNNTCIYQFNFSDFDAAHDAYASDSIELLRRQGIDFEKNLSDRVDSRSSRS</sequence>
<proteinExistence type="predicted"/>
<dbReference type="EMBL" id="JAVXUP010000217">
    <property type="protein sequence ID" value="KAK3033938.1"/>
    <property type="molecule type" value="Genomic_DNA"/>
</dbReference>
<dbReference type="InterPro" id="IPR039637">
    <property type="entry name" value="CNOT7/CNOT8/Pop2"/>
</dbReference>
<dbReference type="GO" id="GO:0030014">
    <property type="term" value="C:CCR4-NOT complex"/>
    <property type="evidence" value="ECO:0007669"/>
    <property type="project" value="InterPro"/>
</dbReference>
<dbReference type="PANTHER" id="PTHR10797">
    <property type="entry name" value="CCR4-NOT TRANSCRIPTION COMPLEX SUBUNIT"/>
    <property type="match status" value="1"/>
</dbReference>
<comment type="caution">
    <text evidence="1">The sequence shown here is derived from an EMBL/GenBank/DDBJ whole genome shotgun (WGS) entry which is preliminary data.</text>
</comment>
<keyword evidence="2" id="KW-1185">Reference proteome</keyword>
<gene>
    <name evidence="1" type="ORF">RJ639_032370</name>
</gene>
<dbReference type="Gene3D" id="3.30.420.10">
    <property type="entry name" value="Ribonuclease H-like superfamily/Ribonuclease H"/>
    <property type="match status" value="1"/>
</dbReference>
<name>A0AA88WZ80_9ASTE</name>